<dbReference type="EMBL" id="CAKMRJ010005745">
    <property type="protein sequence ID" value="CAH1453080.1"/>
    <property type="molecule type" value="Genomic_DNA"/>
</dbReference>
<organism evidence="3 4">
    <name type="scientific">Lactuca virosa</name>
    <dbReference type="NCBI Taxonomy" id="75947"/>
    <lineage>
        <taxon>Eukaryota</taxon>
        <taxon>Viridiplantae</taxon>
        <taxon>Streptophyta</taxon>
        <taxon>Embryophyta</taxon>
        <taxon>Tracheophyta</taxon>
        <taxon>Spermatophyta</taxon>
        <taxon>Magnoliopsida</taxon>
        <taxon>eudicotyledons</taxon>
        <taxon>Gunneridae</taxon>
        <taxon>Pentapetalae</taxon>
        <taxon>asterids</taxon>
        <taxon>campanulids</taxon>
        <taxon>Asterales</taxon>
        <taxon>Asteraceae</taxon>
        <taxon>Cichorioideae</taxon>
        <taxon>Cichorieae</taxon>
        <taxon>Lactucinae</taxon>
        <taxon>Lactuca</taxon>
    </lineage>
</organism>
<accession>A0AAU9PRK9</accession>
<keyword evidence="1" id="KW-0472">Membrane</keyword>
<keyword evidence="4" id="KW-1185">Reference proteome</keyword>
<gene>
    <name evidence="3" type="ORF">LVIROSA_LOCUS38354</name>
</gene>
<dbReference type="PROSITE" id="PS50878">
    <property type="entry name" value="RT_POL"/>
    <property type="match status" value="1"/>
</dbReference>
<keyword evidence="1" id="KW-0812">Transmembrane</keyword>
<dbReference type="AlphaFoldDB" id="A0AAU9PRK9"/>
<proteinExistence type="predicted"/>
<sequence length="235" mass="27664">MLHEIDIKKAYDMVSWRFLEMTLKEFGFHPIMINWIMICVSTPYFTVSVNGEDHGYFPSRRGLRQGDSLSPYLFTIIMEVFTLILKKKVSESNSFKYHWKCRDRKITNLFFVDDLLLFCYGTGASNLSWTWKRFLELREYLRNHIVSKTGSGKSTYIWHDYWHPSGIYGNYITCRMRIAEGFNDQSSVENLRVNGAICWPPNWVVLFPGLLEQPICNGDQNEEDTILWKDNKGKP</sequence>
<dbReference type="PANTHER" id="PTHR33116:SF84">
    <property type="entry name" value="RNA-DIRECTED DNA POLYMERASE"/>
    <property type="match status" value="1"/>
</dbReference>
<dbReference type="InterPro" id="IPR000477">
    <property type="entry name" value="RT_dom"/>
</dbReference>
<feature type="transmembrane region" description="Helical" evidence="1">
    <location>
        <begin position="69"/>
        <end position="85"/>
    </location>
</feature>
<feature type="transmembrane region" description="Helical" evidence="1">
    <location>
        <begin position="26"/>
        <end position="49"/>
    </location>
</feature>
<dbReference type="Pfam" id="PF00078">
    <property type="entry name" value="RVT_1"/>
    <property type="match status" value="1"/>
</dbReference>
<name>A0AAU9PRK9_9ASTR</name>
<feature type="domain" description="Reverse transcriptase" evidence="2">
    <location>
        <begin position="1"/>
        <end position="172"/>
    </location>
</feature>
<protein>
    <recommendedName>
        <fullName evidence="2">Reverse transcriptase domain-containing protein</fullName>
    </recommendedName>
</protein>
<dbReference type="SUPFAM" id="SSF56672">
    <property type="entry name" value="DNA/RNA polymerases"/>
    <property type="match status" value="1"/>
</dbReference>
<evidence type="ECO:0000313" key="4">
    <source>
        <dbReference type="Proteomes" id="UP001157418"/>
    </source>
</evidence>
<dbReference type="PANTHER" id="PTHR33116">
    <property type="entry name" value="REVERSE TRANSCRIPTASE ZINC-BINDING DOMAIN-CONTAINING PROTEIN-RELATED-RELATED"/>
    <property type="match status" value="1"/>
</dbReference>
<keyword evidence="1" id="KW-1133">Transmembrane helix</keyword>
<dbReference type="InterPro" id="IPR043502">
    <property type="entry name" value="DNA/RNA_pol_sf"/>
</dbReference>
<dbReference type="Proteomes" id="UP001157418">
    <property type="component" value="Unassembled WGS sequence"/>
</dbReference>
<evidence type="ECO:0000256" key="1">
    <source>
        <dbReference type="SAM" id="Phobius"/>
    </source>
</evidence>
<evidence type="ECO:0000313" key="3">
    <source>
        <dbReference type="EMBL" id="CAH1453080.1"/>
    </source>
</evidence>
<feature type="transmembrane region" description="Helical" evidence="1">
    <location>
        <begin position="106"/>
        <end position="129"/>
    </location>
</feature>
<evidence type="ECO:0000259" key="2">
    <source>
        <dbReference type="PROSITE" id="PS50878"/>
    </source>
</evidence>
<comment type="caution">
    <text evidence="3">The sequence shown here is derived from an EMBL/GenBank/DDBJ whole genome shotgun (WGS) entry which is preliminary data.</text>
</comment>
<reference evidence="3 4" key="1">
    <citation type="submission" date="2022-01" db="EMBL/GenBank/DDBJ databases">
        <authorList>
            <person name="Xiong W."/>
            <person name="Schranz E."/>
        </authorList>
    </citation>
    <scope>NUCLEOTIDE SEQUENCE [LARGE SCALE GENOMIC DNA]</scope>
</reference>